<gene>
    <name evidence="3" type="ORF">GOMPHAMPRED_000879</name>
</gene>
<feature type="compositionally biased region" description="Basic and acidic residues" evidence="1">
    <location>
        <begin position="141"/>
        <end position="153"/>
    </location>
</feature>
<accession>A0A8H3IET2</accession>
<dbReference type="PANTHER" id="PTHR42470:SF1">
    <property type="entry name" value="VAST DOMAIN-CONTAINING PROTEIN"/>
    <property type="match status" value="1"/>
</dbReference>
<organism evidence="3 4">
    <name type="scientific">Gomphillus americanus</name>
    <dbReference type="NCBI Taxonomy" id="1940652"/>
    <lineage>
        <taxon>Eukaryota</taxon>
        <taxon>Fungi</taxon>
        <taxon>Dikarya</taxon>
        <taxon>Ascomycota</taxon>
        <taxon>Pezizomycotina</taxon>
        <taxon>Lecanoromycetes</taxon>
        <taxon>OSLEUM clade</taxon>
        <taxon>Ostropomycetidae</taxon>
        <taxon>Ostropales</taxon>
        <taxon>Graphidaceae</taxon>
        <taxon>Gomphilloideae</taxon>
        <taxon>Gomphillus</taxon>
    </lineage>
</organism>
<keyword evidence="4" id="KW-1185">Reference proteome</keyword>
<dbReference type="InterPro" id="IPR057684">
    <property type="entry name" value="DUF7924"/>
</dbReference>
<dbReference type="OrthoDB" id="5426775at2759"/>
<evidence type="ECO:0000313" key="3">
    <source>
        <dbReference type="EMBL" id="CAF9915878.1"/>
    </source>
</evidence>
<proteinExistence type="predicted"/>
<dbReference type="PANTHER" id="PTHR42470">
    <property type="entry name" value="VAST DOMAIN-CONTAINING PROTEIN"/>
    <property type="match status" value="1"/>
</dbReference>
<reference evidence="3" key="1">
    <citation type="submission" date="2021-03" db="EMBL/GenBank/DDBJ databases">
        <authorList>
            <person name="Tagirdzhanova G."/>
        </authorList>
    </citation>
    <scope>NUCLEOTIDE SEQUENCE</scope>
</reference>
<feature type="compositionally biased region" description="Polar residues" evidence="1">
    <location>
        <begin position="484"/>
        <end position="494"/>
    </location>
</feature>
<evidence type="ECO:0000313" key="4">
    <source>
        <dbReference type="Proteomes" id="UP000664169"/>
    </source>
</evidence>
<protein>
    <recommendedName>
        <fullName evidence="2">DUF7924 domain-containing protein</fullName>
    </recommendedName>
</protein>
<dbReference type="Proteomes" id="UP000664169">
    <property type="component" value="Unassembled WGS sequence"/>
</dbReference>
<dbReference type="EMBL" id="CAJPDQ010000010">
    <property type="protein sequence ID" value="CAF9915878.1"/>
    <property type="molecule type" value="Genomic_DNA"/>
</dbReference>
<name>A0A8H3IET2_9LECA</name>
<evidence type="ECO:0000256" key="1">
    <source>
        <dbReference type="SAM" id="MobiDB-lite"/>
    </source>
</evidence>
<feature type="compositionally biased region" description="Acidic residues" evidence="1">
    <location>
        <begin position="457"/>
        <end position="470"/>
    </location>
</feature>
<dbReference type="Pfam" id="PF25545">
    <property type="entry name" value="DUF7924"/>
    <property type="match status" value="1"/>
</dbReference>
<evidence type="ECO:0000259" key="2">
    <source>
        <dbReference type="Pfam" id="PF25545"/>
    </source>
</evidence>
<feature type="compositionally biased region" description="Polar residues" evidence="1">
    <location>
        <begin position="154"/>
        <end position="166"/>
    </location>
</feature>
<feature type="domain" description="DUF7924" evidence="2">
    <location>
        <begin position="268"/>
        <end position="435"/>
    </location>
</feature>
<comment type="caution">
    <text evidence="3">The sequence shown here is derived from an EMBL/GenBank/DDBJ whole genome shotgun (WGS) entry which is preliminary data.</text>
</comment>
<dbReference type="AlphaFoldDB" id="A0A8H3IET2"/>
<sequence>MYSVPAFAHECGFTNQITGQGSPSLQLFSLQRHQHEPPPFVVCFEIPRYISLISMKFTDLHSPSPIRPTKRSFLDAFDPLAGPASGTAPKRQRPELHVLNWLNTIPPVRTRSAPINSNKIDFTIPSGEFLTETRPFSNFDDMDHLQSKDEKDTSSQTTGKSNITTIKPSSSKYRSVLEYNHVEIDSTGLKMSPGIQELVQANILKGRSSPPLSQDLLNNTVTSMNLLGSSTGNVVNNFMSSAMFPVARSNLGHGGNSIWPRAALPFDPDYGYGISTPKPDYHVGYAIGKKSGFTAQEAHVLDHTRAQNYTQPGTGSILPFITVEMKSEATGGTLFHAENQAAGSGTYSVRAMEWLLDQAKAESTAVDSVSFSIAATGRLVVLSIHWFSPEEKIYYMSYVKSFNTTDTEHVQACHNTVKNIVDWAVGDRHDKLKKTLQTLFPLSKQWSKRSSMAAQLDGEDDKVDEIEDNEVQSQRSGKSRLSQRSRIQSNSRTSSQTRLIRMNMIDLYIRIKIVAYNAVEVATVYNIDSIVAFWHFLGVQILLNSF</sequence>
<feature type="region of interest" description="Disordered" evidence="1">
    <location>
        <begin position="455"/>
        <end position="494"/>
    </location>
</feature>
<feature type="region of interest" description="Disordered" evidence="1">
    <location>
        <begin position="135"/>
        <end position="166"/>
    </location>
</feature>